<protein>
    <submittedName>
        <fullName evidence="4">37S ribosomal protein S8, mitochondrial</fullName>
    </submittedName>
</protein>
<dbReference type="AlphaFoldDB" id="A0A367XNS1"/>
<evidence type="ECO:0000256" key="3">
    <source>
        <dbReference type="ARBA" id="ARBA00023274"/>
    </source>
</evidence>
<comment type="similarity">
    <text evidence="1">Belongs to the universal ribosomal protein uS8 family.</text>
</comment>
<reference evidence="4 5" key="1">
    <citation type="submission" date="2018-06" db="EMBL/GenBank/DDBJ databases">
        <title>Whole genome sequencing of Candida tropicalis (genome annotated by CSBL at Korea University).</title>
        <authorList>
            <person name="Ahn J."/>
        </authorList>
    </citation>
    <scope>NUCLEOTIDE SEQUENCE [LARGE SCALE GENOMIC DNA]</scope>
    <source>
        <strain evidence="4 5">ATCC 20962</strain>
    </source>
</reference>
<dbReference type="OrthoDB" id="409928at2759"/>
<dbReference type="SUPFAM" id="SSF56047">
    <property type="entry name" value="Ribosomal protein S8"/>
    <property type="match status" value="1"/>
</dbReference>
<gene>
    <name evidence="4" type="primary">MRPS8_1</name>
    <name evidence="4" type="ORF">Cantr_03854</name>
</gene>
<dbReference type="Gene3D" id="3.30.1370.30">
    <property type="match status" value="1"/>
</dbReference>
<dbReference type="GO" id="GO:0003735">
    <property type="term" value="F:structural constituent of ribosome"/>
    <property type="evidence" value="ECO:0007669"/>
    <property type="project" value="InterPro"/>
</dbReference>
<proteinExistence type="inferred from homology"/>
<organism evidence="4 5">
    <name type="scientific">Candida viswanathii</name>
    <dbReference type="NCBI Taxonomy" id="5486"/>
    <lineage>
        <taxon>Eukaryota</taxon>
        <taxon>Fungi</taxon>
        <taxon>Dikarya</taxon>
        <taxon>Ascomycota</taxon>
        <taxon>Saccharomycotina</taxon>
        <taxon>Pichiomycetes</taxon>
        <taxon>Debaryomycetaceae</taxon>
        <taxon>Candida/Lodderomyces clade</taxon>
        <taxon>Candida</taxon>
    </lineage>
</organism>
<dbReference type="GO" id="GO:0006412">
    <property type="term" value="P:translation"/>
    <property type="evidence" value="ECO:0007669"/>
    <property type="project" value="InterPro"/>
</dbReference>
<dbReference type="EMBL" id="QLNQ01000030">
    <property type="protein sequence ID" value="RCK55218.1"/>
    <property type="molecule type" value="Genomic_DNA"/>
</dbReference>
<dbReference type="Proteomes" id="UP000253472">
    <property type="component" value="Unassembled WGS sequence"/>
</dbReference>
<keyword evidence="5" id="KW-1185">Reference proteome</keyword>
<accession>A0A367XNS1</accession>
<dbReference type="STRING" id="5486.A0A367XNS1"/>
<sequence>MPSLVQLSRYCAHLKNCLNVTLSKTSVPYNRTNLLASMALYQQGFIGGVTTGSTKGPDRVPVTATPDNIASRRLWLDLKYRNNLPVINEIEMISTPKRWINLSKEEVKALASGLKVRHLQPLQPAECIFIDNAKELLEVQDAAKIGVHGRAVFRVR</sequence>
<dbReference type="InterPro" id="IPR000630">
    <property type="entry name" value="Ribosomal_uS8"/>
</dbReference>
<evidence type="ECO:0000256" key="1">
    <source>
        <dbReference type="ARBA" id="ARBA00006471"/>
    </source>
</evidence>
<dbReference type="GO" id="GO:0005840">
    <property type="term" value="C:ribosome"/>
    <property type="evidence" value="ECO:0007669"/>
    <property type="project" value="UniProtKB-KW"/>
</dbReference>
<dbReference type="Pfam" id="PF00410">
    <property type="entry name" value="Ribosomal_S8"/>
    <property type="match status" value="1"/>
</dbReference>
<dbReference type="GO" id="GO:1990904">
    <property type="term" value="C:ribonucleoprotein complex"/>
    <property type="evidence" value="ECO:0007669"/>
    <property type="project" value="UniProtKB-KW"/>
</dbReference>
<evidence type="ECO:0000313" key="5">
    <source>
        <dbReference type="Proteomes" id="UP000253472"/>
    </source>
</evidence>
<name>A0A367XNS1_9ASCO</name>
<evidence type="ECO:0000256" key="2">
    <source>
        <dbReference type="ARBA" id="ARBA00022980"/>
    </source>
</evidence>
<dbReference type="FunFam" id="3.30.1370.30:FF:000006">
    <property type="entry name" value="40S ribosomal protein S8"/>
    <property type="match status" value="1"/>
</dbReference>
<dbReference type="InterPro" id="IPR035987">
    <property type="entry name" value="Ribosomal_uS8_sf"/>
</dbReference>
<keyword evidence="2 4" id="KW-0689">Ribosomal protein</keyword>
<comment type="caution">
    <text evidence="4">The sequence shown here is derived from an EMBL/GenBank/DDBJ whole genome shotgun (WGS) entry which is preliminary data.</text>
</comment>
<evidence type="ECO:0000313" key="4">
    <source>
        <dbReference type="EMBL" id="RCK55218.1"/>
    </source>
</evidence>
<keyword evidence="3" id="KW-0687">Ribonucleoprotein</keyword>